<dbReference type="InterPro" id="IPR013057">
    <property type="entry name" value="AA_transpt_TM"/>
</dbReference>
<keyword evidence="4 7" id="KW-1133">Transmembrane helix</keyword>
<dbReference type="GO" id="GO:0005774">
    <property type="term" value="C:vacuolar membrane"/>
    <property type="evidence" value="ECO:0007669"/>
    <property type="project" value="UniProtKB-SubCell"/>
</dbReference>
<dbReference type="InParanoid" id="A0A1E5R163"/>
<comment type="similarity">
    <text evidence="2">Belongs to the amino acid/polyamine transporter 2 family.</text>
</comment>
<evidence type="ECO:0000256" key="2">
    <source>
        <dbReference type="ARBA" id="ARBA00008066"/>
    </source>
</evidence>
<evidence type="ECO:0000256" key="4">
    <source>
        <dbReference type="ARBA" id="ARBA00022989"/>
    </source>
</evidence>
<feature type="transmembrane region" description="Helical" evidence="7">
    <location>
        <begin position="581"/>
        <end position="602"/>
    </location>
</feature>
<feature type="transmembrane region" description="Helical" evidence="7">
    <location>
        <begin position="614"/>
        <end position="637"/>
    </location>
</feature>
<keyword evidence="10" id="KW-1185">Reference proteome</keyword>
<feature type="transmembrane region" description="Helical" evidence="7">
    <location>
        <begin position="728"/>
        <end position="747"/>
    </location>
</feature>
<dbReference type="AlphaFoldDB" id="A0A1E5R163"/>
<feature type="region of interest" description="Disordered" evidence="6">
    <location>
        <begin position="136"/>
        <end position="195"/>
    </location>
</feature>
<feature type="compositionally biased region" description="Acidic residues" evidence="6">
    <location>
        <begin position="302"/>
        <end position="333"/>
    </location>
</feature>
<feature type="transmembrane region" description="Helical" evidence="7">
    <location>
        <begin position="468"/>
        <end position="494"/>
    </location>
</feature>
<feature type="compositionally biased region" description="Polar residues" evidence="6">
    <location>
        <begin position="1"/>
        <end position="28"/>
    </location>
</feature>
<dbReference type="OrthoDB" id="1684102at2759"/>
<feature type="transmembrane region" description="Helical" evidence="7">
    <location>
        <begin position="423"/>
        <end position="448"/>
    </location>
</feature>
<evidence type="ECO:0000313" key="10">
    <source>
        <dbReference type="Proteomes" id="UP000095728"/>
    </source>
</evidence>
<comment type="subcellular location">
    <subcellularLocation>
        <location evidence="1">Vacuole membrane</location>
        <topology evidence="1">Multi-pass membrane protein</topology>
    </subcellularLocation>
</comment>
<reference evidence="10" key="1">
    <citation type="journal article" date="2016" name="Genome Announc.">
        <title>Genome sequences of three species of Hanseniaspora isolated from spontaneous wine fermentations.</title>
        <authorList>
            <person name="Sternes P.R."/>
            <person name="Lee D."/>
            <person name="Kutyna D.R."/>
            <person name="Borneman A.R."/>
        </authorList>
    </citation>
    <scope>NUCLEOTIDE SEQUENCE [LARGE SCALE GENOMIC DNA]</scope>
    <source>
        <strain evidence="10">AWRI3579</strain>
    </source>
</reference>
<feature type="region of interest" description="Disordered" evidence="6">
    <location>
        <begin position="302"/>
        <end position="349"/>
    </location>
</feature>
<evidence type="ECO:0000256" key="7">
    <source>
        <dbReference type="SAM" id="Phobius"/>
    </source>
</evidence>
<evidence type="ECO:0000256" key="6">
    <source>
        <dbReference type="SAM" id="MobiDB-lite"/>
    </source>
</evidence>
<organism evidence="9 10">
    <name type="scientific">Hanseniaspora osmophila</name>
    <dbReference type="NCBI Taxonomy" id="56408"/>
    <lineage>
        <taxon>Eukaryota</taxon>
        <taxon>Fungi</taxon>
        <taxon>Dikarya</taxon>
        <taxon>Ascomycota</taxon>
        <taxon>Saccharomycotina</taxon>
        <taxon>Saccharomycetes</taxon>
        <taxon>Saccharomycodales</taxon>
        <taxon>Saccharomycodaceae</taxon>
        <taxon>Hanseniaspora</taxon>
    </lineage>
</organism>
<feature type="transmembrane region" description="Helical" evidence="7">
    <location>
        <begin position="514"/>
        <end position="530"/>
    </location>
</feature>
<keyword evidence="5 7" id="KW-0472">Membrane</keyword>
<feature type="region of interest" description="Disordered" evidence="6">
    <location>
        <begin position="1"/>
        <end position="48"/>
    </location>
</feature>
<dbReference type="STRING" id="56408.A0A1E5R163"/>
<name>A0A1E5R163_9ASCO</name>
<feature type="compositionally biased region" description="Polar residues" evidence="6">
    <location>
        <begin position="339"/>
        <end position="349"/>
    </location>
</feature>
<comment type="caution">
    <text evidence="9">The sequence shown here is derived from an EMBL/GenBank/DDBJ whole genome shotgun (WGS) entry which is preliminary data.</text>
</comment>
<feature type="transmembrane region" description="Helical" evidence="7">
    <location>
        <begin position="661"/>
        <end position="683"/>
    </location>
</feature>
<dbReference type="Proteomes" id="UP000095728">
    <property type="component" value="Unassembled WGS sequence"/>
</dbReference>
<accession>A0A1E5R163</accession>
<sequence>MNTTGQSEIPEGSNNTQKTRASSNSKINFESRRTSMSRSSSALRVDLANPDPQVVDVVSRHLVQPQDISTNNGDPGARRSSSSTFPNNGNSFTNGSNHSNSNLNNLIASSLNSNADYSLQLKGGDMTRDLYKWQSQHMNNNNNNTNISASPDKFASSFSSHNPLGPLHQRRKSFEVGSLSRKDSDNSGNPLLQHPESVLSNARNNILTPSVSAHSTGSHHFAGDGTMQNLDTTTTSNGGSEMPMMSVNEMRAPNGFRRSFILQKQIDHHQKHNIKKPYQPPNFLTRNFIEFLTIYGHFAGEDLSDDEDEESGDDDEESGDESESELALVDEQDQERATDVSSSTANETSSLLPRYTKKLSLSDDLNTRINQMIKSNMKNKKHHRFKHADRDAKKASNFKAVLLLIKSFIGTGVLFLPKSFENAGYMFAVGCLAICSLLSYYCFVILIVSRNSLNTKARLGYGELGYALYGKFFQTAVLQSIILSQIGFASAYIVFTATNLQQFFQSFMSMNYPLPMYIFLQMLVFIPLSLTRNISKLGGTALIADAFILIGLVYVIYYSSFHMVQEGGISSTVVPFNNKTWSLFIGTAIFTFEGIGLLIPIQDSMKKPHEFPKLLACVLTGSTLLFIGTGLLCYFSYGTDVKTVILLNFPADSLMTQTSQFLYAVAILLSTPLQLFPAIRILENQYVFPKQSGKFDPKVKWMKNYFRCMIVTVSCLIAYVGANDLDKFVSLVGSLACVPLIYIFPPLMHAKTHPNFKYLDYCICALGVCITIYTTSQTISMWIAK</sequence>
<dbReference type="EMBL" id="LPNM01000011">
    <property type="protein sequence ID" value="OEJ80648.1"/>
    <property type="molecule type" value="Genomic_DNA"/>
</dbReference>
<dbReference type="GO" id="GO:0005302">
    <property type="term" value="F:L-tyrosine transmembrane transporter activity"/>
    <property type="evidence" value="ECO:0007669"/>
    <property type="project" value="TreeGrafter"/>
</dbReference>
<dbReference type="Pfam" id="PF01490">
    <property type="entry name" value="Aa_trans"/>
    <property type="match status" value="1"/>
</dbReference>
<feature type="compositionally biased region" description="Polar residues" evidence="6">
    <location>
        <begin position="66"/>
        <end position="93"/>
    </location>
</feature>
<evidence type="ECO:0000256" key="5">
    <source>
        <dbReference type="ARBA" id="ARBA00023136"/>
    </source>
</evidence>
<feature type="transmembrane region" description="Helical" evidence="7">
    <location>
        <begin position="704"/>
        <end position="722"/>
    </location>
</feature>
<feature type="transmembrane region" description="Helical" evidence="7">
    <location>
        <begin position="542"/>
        <end position="561"/>
    </location>
</feature>
<dbReference type="FunCoup" id="A0A1E5R163">
    <property type="interactions" value="549"/>
</dbReference>
<dbReference type="PANTHER" id="PTHR22950:SF530">
    <property type="entry name" value="VACUOLAR AMINO ACID TRANSPORTER 3"/>
    <property type="match status" value="1"/>
</dbReference>
<feature type="region of interest" description="Disordered" evidence="6">
    <location>
        <begin position="61"/>
        <end position="99"/>
    </location>
</feature>
<feature type="transmembrane region" description="Helical" evidence="7">
    <location>
        <begin position="759"/>
        <end position="784"/>
    </location>
</feature>
<keyword evidence="3 7" id="KW-0812">Transmembrane</keyword>
<feature type="domain" description="Amino acid transporter transmembrane" evidence="8">
    <location>
        <begin position="394"/>
        <end position="779"/>
    </location>
</feature>
<protein>
    <submittedName>
        <fullName evidence="9">Vacuolar amino acid transporter 3</fullName>
    </submittedName>
</protein>
<evidence type="ECO:0000259" key="8">
    <source>
        <dbReference type="Pfam" id="PF01490"/>
    </source>
</evidence>
<feature type="transmembrane region" description="Helical" evidence="7">
    <location>
        <begin position="400"/>
        <end position="417"/>
    </location>
</feature>
<dbReference type="PANTHER" id="PTHR22950">
    <property type="entry name" value="AMINO ACID TRANSPORTER"/>
    <property type="match status" value="1"/>
</dbReference>
<evidence type="ECO:0000256" key="3">
    <source>
        <dbReference type="ARBA" id="ARBA00022692"/>
    </source>
</evidence>
<evidence type="ECO:0000256" key="1">
    <source>
        <dbReference type="ARBA" id="ARBA00004128"/>
    </source>
</evidence>
<evidence type="ECO:0000313" key="9">
    <source>
        <dbReference type="EMBL" id="OEJ80648.1"/>
    </source>
</evidence>
<proteinExistence type="inferred from homology"/>
<gene>
    <name evidence="9" type="ORF">AWRI3579_g3888</name>
</gene>